<accession>A0A378TXH5</accession>
<name>A0A378TXH5_NEIEL</name>
<dbReference type="AlphaFoldDB" id="A0A378TXH5"/>
<evidence type="ECO:0000313" key="2">
    <source>
        <dbReference type="Proteomes" id="UP000254927"/>
    </source>
</evidence>
<gene>
    <name evidence="1" type="ORF">NCTC10660_00345</name>
</gene>
<sequence>MAHLILHPLEGLEISGRGRLNFGQHKDDAVTLLGEPSQQNDHVLYYDLLDCHIYFDHHGIIDFFDIPEGPFLQTGNSVEIYGCNPFALPSDQLYALLAEHNAGGKITGDAPYGYRFCNINTAIWRETHEEEIRQMMEEFPHEAEHLALELPKGNYYWSIGIGSKDCYSKTPKRFLP</sequence>
<dbReference type="GeneID" id="93351359"/>
<evidence type="ECO:0000313" key="1">
    <source>
        <dbReference type="EMBL" id="STZ66880.1"/>
    </source>
</evidence>
<proteinExistence type="predicted"/>
<dbReference type="EMBL" id="UGQW01000002">
    <property type="protein sequence ID" value="STZ66880.1"/>
    <property type="molecule type" value="Genomic_DNA"/>
</dbReference>
<organism evidence="1 2">
    <name type="scientific">Neisseria elongata</name>
    <dbReference type="NCBI Taxonomy" id="495"/>
    <lineage>
        <taxon>Bacteria</taxon>
        <taxon>Pseudomonadati</taxon>
        <taxon>Pseudomonadota</taxon>
        <taxon>Betaproteobacteria</taxon>
        <taxon>Neisseriales</taxon>
        <taxon>Neisseriaceae</taxon>
        <taxon>Neisseria</taxon>
    </lineage>
</organism>
<reference evidence="1 2" key="1">
    <citation type="submission" date="2018-06" db="EMBL/GenBank/DDBJ databases">
        <authorList>
            <consortium name="Pathogen Informatics"/>
            <person name="Doyle S."/>
        </authorList>
    </citation>
    <scope>NUCLEOTIDE SEQUENCE [LARGE SCALE GENOMIC DNA]</scope>
    <source>
        <strain evidence="1 2">NCTC10660</strain>
    </source>
</reference>
<protein>
    <submittedName>
        <fullName evidence="1">Uncharacterized protein</fullName>
    </submittedName>
</protein>
<dbReference type="Proteomes" id="UP000254927">
    <property type="component" value="Unassembled WGS sequence"/>
</dbReference>
<dbReference type="RefSeq" id="WP_074897911.1">
    <property type="nucleotide sequence ID" value="NZ_CP031252.1"/>
</dbReference>